<name>A0A9N8I041_9STRA</name>
<organism evidence="1 2">
    <name type="scientific">Seminavis robusta</name>
    <dbReference type="NCBI Taxonomy" id="568900"/>
    <lineage>
        <taxon>Eukaryota</taxon>
        <taxon>Sar</taxon>
        <taxon>Stramenopiles</taxon>
        <taxon>Ochrophyta</taxon>
        <taxon>Bacillariophyta</taxon>
        <taxon>Bacillariophyceae</taxon>
        <taxon>Bacillariophycidae</taxon>
        <taxon>Naviculales</taxon>
        <taxon>Naviculaceae</taxon>
        <taxon>Seminavis</taxon>
    </lineage>
</organism>
<dbReference type="PANTHER" id="PTHR47679:SF2">
    <property type="entry name" value="C-TERMINAL OF ROC (COR) DOMAIN-CONTAINING PROTEIN"/>
    <property type="match status" value="1"/>
</dbReference>
<dbReference type="SUPFAM" id="SSF52047">
    <property type="entry name" value="RNI-like"/>
    <property type="match status" value="1"/>
</dbReference>
<keyword evidence="2" id="KW-1185">Reference proteome</keyword>
<comment type="caution">
    <text evidence="1">The sequence shown here is derived from an EMBL/GenBank/DDBJ whole genome shotgun (WGS) entry which is preliminary data.</text>
</comment>
<dbReference type="Gene3D" id="3.80.10.10">
    <property type="entry name" value="Ribonuclease Inhibitor"/>
    <property type="match status" value="1"/>
</dbReference>
<accession>A0A9N8I041</accession>
<dbReference type="InterPro" id="IPR032675">
    <property type="entry name" value="LRR_dom_sf"/>
</dbReference>
<reference evidence="1" key="1">
    <citation type="submission" date="2020-06" db="EMBL/GenBank/DDBJ databases">
        <authorList>
            <consortium name="Plant Systems Biology data submission"/>
        </authorList>
    </citation>
    <scope>NUCLEOTIDE SEQUENCE</scope>
    <source>
        <strain evidence="1">D6</strain>
    </source>
</reference>
<protein>
    <submittedName>
        <fullName evidence="1">Uncharacterized protein</fullName>
    </submittedName>
</protein>
<proteinExistence type="predicted"/>
<dbReference type="PANTHER" id="PTHR47679">
    <property type="entry name" value="PROTEIN TORNADO 1"/>
    <property type="match status" value="1"/>
</dbReference>
<dbReference type="AlphaFoldDB" id="A0A9N8I041"/>
<evidence type="ECO:0000313" key="2">
    <source>
        <dbReference type="Proteomes" id="UP001153069"/>
    </source>
</evidence>
<sequence length="467" mass="51937">MRRREKANSNSGIVTTTTTKRMVLDLRRQGGITHALQLLQLASAEIEQLHIKQSTLVGTNPQDEETDLWEIFQAVGSTLPHLKSITIADFESTPVPIACLTMLFQNCLALSTVRMDAIRISASEDDLEELQQLATALQGHPSLQEICFSGCCPEPSNNNNNGTFTTSNFASYISKALSQIPTLQVVEIVETSFPSSRAWTGESLQCLCQSKTIQLLRIRGVRFLGDEDLVMMAKALETNHAMKELWILACEVGIMATATPATSEINSKDDDDVDTNGAKAMAQMLQVNTSLEILGLNRLAHKDHAIAIANGLRNNRTLRGLHLCLRDGGDDMYYNQCNTNIATGSTTIAESYAKLLRNDNYVLEKLSGSFLRRDGRQTSCTANQQIDFFLRLNRNGRRQRLLQNDDNDVITRLQWLEALASQSDNVSACFYWLSCNPSLCYGRCSRGRCLLHEMDLLCLHSLHELAS</sequence>
<evidence type="ECO:0000313" key="1">
    <source>
        <dbReference type="EMBL" id="CAB9531310.1"/>
    </source>
</evidence>
<dbReference type="Proteomes" id="UP001153069">
    <property type="component" value="Unassembled WGS sequence"/>
</dbReference>
<dbReference type="EMBL" id="CAICTM010003411">
    <property type="protein sequence ID" value="CAB9531310.1"/>
    <property type="molecule type" value="Genomic_DNA"/>
</dbReference>
<gene>
    <name evidence="1" type="ORF">SEMRO_3413_G347770.1</name>
</gene>